<proteinExistence type="predicted"/>
<keyword evidence="1" id="KW-0732">Signal</keyword>
<dbReference type="EMBL" id="GGEC01009530">
    <property type="protein sequence ID" value="MBW90013.1"/>
    <property type="molecule type" value="Transcribed_RNA"/>
</dbReference>
<reference evidence="2" key="1">
    <citation type="submission" date="2018-02" db="EMBL/GenBank/DDBJ databases">
        <title>Rhizophora mucronata_Transcriptome.</title>
        <authorList>
            <person name="Meera S.P."/>
            <person name="Sreeshan A."/>
            <person name="Augustine A."/>
        </authorList>
    </citation>
    <scope>NUCLEOTIDE SEQUENCE</scope>
    <source>
        <tissue evidence="2">Leaf</tissue>
    </source>
</reference>
<protein>
    <submittedName>
        <fullName evidence="2">Biotin carboxyl carrier protein of acetyl-CoA carboxylaseic-like</fullName>
    </submittedName>
</protein>
<accession>A0A2P2J986</accession>
<name>A0A2P2J986_RHIMU</name>
<evidence type="ECO:0000256" key="1">
    <source>
        <dbReference type="SAM" id="SignalP"/>
    </source>
</evidence>
<evidence type="ECO:0000313" key="2">
    <source>
        <dbReference type="EMBL" id="MBW90013.1"/>
    </source>
</evidence>
<sequence>MLQGRRTHHNNWRCRWRWRQGLLFSGLSVHKQVVSSSTPQYPLNQQACNEGQTCCYKILGVVEGWYAEPKRLKSLASRETKLE</sequence>
<feature type="chain" id="PRO_5015183937" evidence="1">
    <location>
        <begin position="37"/>
        <end position="83"/>
    </location>
</feature>
<organism evidence="2">
    <name type="scientific">Rhizophora mucronata</name>
    <name type="common">Asiatic mangrove</name>
    <dbReference type="NCBI Taxonomy" id="61149"/>
    <lineage>
        <taxon>Eukaryota</taxon>
        <taxon>Viridiplantae</taxon>
        <taxon>Streptophyta</taxon>
        <taxon>Embryophyta</taxon>
        <taxon>Tracheophyta</taxon>
        <taxon>Spermatophyta</taxon>
        <taxon>Magnoliopsida</taxon>
        <taxon>eudicotyledons</taxon>
        <taxon>Gunneridae</taxon>
        <taxon>Pentapetalae</taxon>
        <taxon>rosids</taxon>
        <taxon>fabids</taxon>
        <taxon>Malpighiales</taxon>
        <taxon>Rhizophoraceae</taxon>
        <taxon>Rhizophora</taxon>
    </lineage>
</organism>
<dbReference type="AlphaFoldDB" id="A0A2P2J986"/>
<feature type="signal peptide" evidence="1">
    <location>
        <begin position="1"/>
        <end position="36"/>
    </location>
</feature>